<dbReference type="GO" id="GO:0006508">
    <property type="term" value="P:proteolysis"/>
    <property type="evidence" value="ECO:0007669"/>
    <property type="project" value="InterPro"/>
</dbReference>
<protein>
    <submittedName>
        <fullName evidence="4">D-alanyl-D-alanine carboxypeptidase / D-alanyl-D-alanine-endopeptidase (Penicillin-binding protein 4)</fullName>
    </submittedName>
</protein>
<evidence type="ECO:0000256" key="3">
    <source>
        <dbReference type="SAM" id="SignalP"/>
    </source>
</evidence>
<dbReference type="PANTHER" id="PTHR30023">
    <property type="entry name" value="D-ALANYL-D-ALANINE CARBOXYPEPTIDASE"/>
    <property type="match status" value="1"/>
</dbReference>
<accession>A0A1I5PPE7</accession>
<dbReference type="PROSITE" id="PS51318">
    <property type="entry name" value="TAT"/>
    <property type="match status" value="1"/>
</dbReference>
<dbReference type="Proteomes" id="UP000199356">
    <property type="component" value="Unassembled WGS sequence"/>
</dbReference>
<evidence type="ECO:0000313" key="4">
    <source>
        <dbReference type="EMBL" id="SFP35953.1"/>
    </source>
</evidence>
<proteinExistence type="inferred from homology"/>
<dbReference type="PANTHER" id="PTHR30023:SF0">
    <property type="entry name" value="PENICILLIN-SENSITIVE CARBOXYPEPTIDASE A"/>
    <property type="match status" value="1"/>
</dbReference>
<comment type="similarity">
    <text evidence="1">Belongs to the peptidase S13 family.</text>
</comment>
<dbReference type="InterPro" id="IPR000667">
    <property type="entry name" value="Peptidase_S13"/>
</dbReference>
<dbReference type="EMBL" id="FOXA01000005">
    <property type="protein sequence ID" value="SFP35953.1"/>
    <property type="molecule type" value="Genomic_DNA"/>
</dbReference>
<evidence type="ECO:0000256" key="2">
    <source>
        <dbReference type="ARBA" id="ARBA00022801"/>
    </source>
</evidence>
<evidence type="ECO:0000313" key="5">
    <source>
        <dbReference type="Proteomes" id="UP000199356"/>
    </source>
</evidence>
<dbReference type="InterPro" id="IPR012338">
    <property type="entry name" value="Beta-lactam/transpept-like"/>
</dbReference>
<dbReference type="SUPFAM" id="SSF56601">
    <property type="entry name" value="beta-lactamase/transpeptidase-like"/>
    <property type="match status" value="1"/>
</dbReference>
<name>A0A1I5PPE7_9RHOB</name>
<feature type="chain" id="PRO_5011716804" evidence="3">
    <location>
        <begin position="23"/>
        <end position="487"/>
    </location>
</feature>
<dbReference type="GO" id="GO:0000270">
    <property type="term" value="P:peptidoglycan metabolic process"/>
    <property type="evidence" value="ECO:0007669"/>
    <property type="project" value="TreeGrafter"/>
</dbReference>
<keyword evidence="3" id="KW-0732">Signal</keyword>
<dbReference type="RefSeq" id="WP_093420498.1">
    <property type="nucleotide sequence ID" value="NZ_FOXA01000005.1"/>
</dbReference>
<dbReference type="OrthoDB" id="5372081at2"/>
<dbReference type="Gene3D" id="3.50.80.20">
    <property type="entry name" value="D-Ala-D-Ala carboxypeptidase C, peptidase S13"/>
    <property type="match status" value="1"/>
</dbReference>
<keyword evidence="4" id="KW-0645">Protease</keyword>
<dbReference type="Gene3D" id="3.40.710.10">
    <property type="entry name" value="DD-peptidase/beta-lactamase superfamily"/>
    <property type="match status" value="1"/>
</dbReference>
<reference evidence="4 5" key="1">
    <citation type="submission" date="2016-10" db="EMBL/GenBank/DDBJ databases">
        <authorList>
            <person name="de Groot N.N."/>
        </authorList>
    </citation>
    <scope>NUCLEOTIDE SEQUENCE [LARGE SCALE GENOMIC DNA]</scope>
    <source>
        <strain evidence="4 5">DSM 19547</strain>
    </source>
</reference>
<keyword evidence="4" id="KW-0121">Carboxypeptidase</keyword>
<dbReference type="PRINTS" id="PR00922">
    <property type="entry name" value="DADACBPTASE3"/>
</dbReference>
<sequence length="487" mass="51967">MTLTRRAMMAGLLAGAAQPVLANAPATSPRPLARDPELRKALIPSAGDLVDAANLGGRVSFAVADAGTGEILESRAPLLPQPPASTAKALTTLYGLDALGPDFRFATRLVATGPLVDGRLEGDLILAGGGDPTLDTDALGDMAAALKEAGLREITGTFRIWTGALPEVREVDAEQPDHVAYNPSISGLNLNFNRVYFGWERTKDTYEVSIEARDARFRPGVSVAQMEVVDRRTPVYTYTDTGDADAWTVARGALGGGGARWLPVRRPALYAAEVFRTLARSHGIQLGQETGRAQSDEGEVLVEHLSAPLSDILRDMMEYSTNLTAEIVGLTASRRRMGEVPTLAASAGHMSGWLGETMLARSAAFEDHSGLGDDSRISAADMVKAMVKAGPDSRLRDLMKPFPVEAMPGVEVAAKTGTLNFVSALTGFETAPNGRELAFAIFCADVPRRDALAPSQRERPEGGRYWIGRSRNLQRALLARWGGLYGA</sequence>
<dbReference type="InterPro" id="IPR006311">
    <property type="entry name" value="TAT_signal"/>
</dbReference>
<organism evidence="4 5">
    <name type="scientific">Tranquillimonas alkanivorans</name>
    <dbReference type="NCBI Taxonomy" id="441119"/>
    <lineage>
        <taxon>Bacteria</taxon>
        <taxon>Pseudomonadati</taxon>
        <taxon>Pseudomonadota</taxon>
        <taxon>Alphaproteobacteria</taxon>
        <taxon>Rhodobacterales</taxon>
        <taxon>Roseobacteraceae</taxon>
        <taxon>Tranquillimonas</taxon>
    </lineage>
</organism>
<feature type="signal peptide" evidence="3">
    <location>
        <begin position="1"/>
        <end position="22"/>
    </location>
</feature>
<dbReference type="GO" id="GO:0004185">
    <property type="term" value="F:serine-type carboxypeptidase activity"/>
    <property type="evidence" value="ECO:0007669"/>
    <property type="project" value="InterPro"/>
</dbReference>
<gene>
    <name evidence="4" type="ORF">SAMN04488047_105197</name>
</gene>
<dbReference type="AlphaFoldDB" id="A0A1I5PPE7"/>
<dbReference type="NCBIfam" id="TIGR00666">
    <property type="entry name" value="PBP4"/>
    <property type="match status" value="1"/>
</dbReference>
<dbReference type="Pfam" id="PF02113">
    <property type="entry name" value="Peptidase_S13"/>
    <property type="match status" value="1"/>
</dbReference>
<keyword evidence="2" id="KW-0378">Hydrolase</keyword>
<evidence type="ECO:0000256" key="1">
    <source>
        <dbReference type="ARBA" id="ARBA00006096"/>
    </source>
</evidence>
<dbReference type="STRING" id="441119.SAMN04488047_105197"/>
<keyword evidence="5" id="KW-1185">Reference proteome</keyword>